<organism evidence="1 2">
    <name type="scientific">Streptomyces filamentosus</name>
    <name type="common">Streptomyces roseosporus</name>
    <dbReference type="NCBI Taxonomy" id="67294"/>
    <lineage>
        <taxon>Bacteria</taxon>
        <taxon>Bacillati</taxon>
        <taxon>Actinomycetota</taxon>
        <taxon>Actinomycetes</taxon>
        <taxon>Kitasatosporales</taxon>
        <taxon>Streptomycetaceae</taxon>
        <taxon>Streptomyces</taxon>
    </lineage>
</organism>
<gene>
    <name evidence="1" type="ORF">GCM10017667_23600</name>
</gene>
<reference evidence="1" key="2">
    <citation type="submission" date="2020-09" db="EMBL/GenBank/DDBJ databases">
        <authorList>
            <person name="Sun Q."/>
            <person name="Ohkuma M."/>
        </authorList>
    </citation>
    <scope>NUCLEOTIDE SEQUENCE</scope>
    <source>
        <strain evidence="1">JCM 4122</strain>
    </source>
</reference>
<keyword evidence="2" id="KW-1185">Reference proteome</keyword>
<name>A0A919EJZ2_STRFL</name>
<evidence type="ECO:0000313" key="2">
    <source>
        <dbReference type="Proteomes" id="UP000632849"/>
    </source>
</evidence>
<proteinExistence type="predicted"/>
<comment type="caution">
    <text evidence="1">The sequence shown here is derived from an EMBL/GenBank/DDBJ whole genome shotgun (WGS) entry which is preliminary data.</text>
</comment>
<dbReference type="AlphaFoldDB" id="A0A919EJZ2"/>
<dbReference type="EMBL" id="BNBE01000001">
    <property type="protein sequence ID" value="GHF93151.1"/>
    <property type="molecule type" value="Genomic_DNA"/>
</dbReference>
<sequence length="115" mass="12460">MTPHNELRLLPWSGPDGKTCFLSTDDTGGLLSRLADQAEGAQLNVGAELLEHTREVLTDEKSDPEELRLLVRDLADALRDALRVAVSRGHRLPTPDPALRGVEDGVPRLQAAAFG</sequence>
<accession>A0A919EJZ2</accession>
<protein>
    <submittedName>
        <fullName evidence="1">Uncharacterized protein</fullName>
    </submittedName>
</protein>
<evidence type="ECO:0000313" key="1">
    <source>
        <dbReference type="EMBL" id="GHF93151.1"/>
    </source>
</evidence>
<reference evidence="1" key="1">
    <citation type="journal article" date="2014" name="Int. J. Syst. Evol. Microbiol.">
        <title>Complete genome sequence of Corynebacterium casei LMG S-19264T (=DSM 44701T), isolated from a smear-ripened cheese.</title>
        <authorList>
            <consortium name="US DOE Joint Genome Institute (JGI-PGF)"/>
            <person name="Walter F."/>
            <person name="Albersmeier A."/>
            <person name="Kalinowski J."/>
            <person name="Ruckert C."/>
        </authorList>
    </citation>
    <scope>NUCLEOTIDE SEQUENCE</scope>
    <source>
        <strain evidence="1">JCM 4122</strain>
    </source>
</reference>
<dbReference type="RefSeq" id="WP_190041460.1">
    <property type="nucleotide sequence ID" value="NZ_BNBE01000001.1"/>
</dbReference>
<dbReference type="Proteomes" id="UP000632849">
    <property type="component" value="Unassembled WGS sequence"/>
</dbReference>